<dbReference type="EMBL" id="LN885086">
    <property type="protein sequence ID" value="CUQ65041.1"/>
    <property type="molecule type" value="Genomic_DNA"/>
</dbReference>
<evidence type="ECO:0008006" key="3">
    <source>
        <dbReference type="Google" id="ProtNLM"/>
    </source>
</evidence>
<keyword evidence="2" id="KW-1185">Reference proteome</keyword>
<protein>
    <recommendedName>
        <fullName evidence="3">Hydroxylamine oxidation protein HaoB</fullName>
    </recommendedName>
</protein>
<dbReference type="InterPro" id="IPR030891">
    <property type="entry name" value="HaoB_nitrify"/>
</dbReference>
<evidence type="ECO:0000313" key="2">
    <source>
        <dbReference type="Proteomes" id="UP000066284"/>
    </source>
</evidence>
<dbReference type="NCBIfam" id="TIGR04392">
    <property type="entry name" value="haoB_nitrify"/>
    <property type="match status" value="1"/>
</dbReference>
<reference evidence="2" key="1">
    <citation type="submission" date="2015-09" db="EMBL/GenBank/DDBJ databases">
        <authorList>
            <person name="Daims H."/>
        </authorList>
    </citation>
    <scope>NUCLEOTIDE SEQUENCE [LARGE SCALE GENOMIC DNA]</scope>
</reference>
<dbReference type="AlphaFoldDB" id="A0A0S4KKT0"/>
<evidence type="ECO:0000313" key="1">
    <source>
        <dbReference type="EMBL" id="CUQ65041.1"/>
    </source>
</evidence>
<dbReference type="KEGG" id="nio:NITINOP_0064"/>
<dbReference type="STRING" id="1715989.NITINOP_0064"/>
<sequence>MAGGLFLVGWFVYLWFQPEPPPYHYRVVEEGGPDKFPNLGLENYPYLTIGKLEVQVDAIDQPLAFVYRANRSGFDPVLLYVENKFPEPILSMEEGLSETIAVSSAIAKHVPNDAVIVAWWDTSRKLALLSDRPTLFTAYLGLPVIAPSYWRDRFEAIEQYEQKFWGKQASPEERAQFNRFIEALMAYPHQGAAMLRELVGSREAYVVVHVSDIYKLGLMRPDRIDVAFKDFPLTGNVHGLSGQVKAWLTNNDYTSYTLQSLSEKQVRAYFLRESGASNILLAKMLPFSNFRPMDLDALQLIHKEGGYWIYKIPSAEQIQRQN</sequence>
<name>A0A0S4KKT0_9BACT</name>
<proteinExistence type="predicted"/>
<organism evidence="1 2">
    <name type="scientific">Candidatus Nitrospira inopinata</name>
    <dbReference type="NCBI Taxonomy" id="1715989"/>
    <lineage>
        <taxon>Bacteria</taxon>
        <taxon>Pseudomonadati</taxon>
        <taxon>Nitrospirota</taxon>
        <taxon>Nitrospiria</taxon>
        <taxon>Nitrospirales</taxon>
        <taxon>Nitrospiraceae</taxon>
        <taxon>Nitrospira</taxon>
    </lineage>
</organism>
<dbReference type="Proteomes" id="UP000066284">
    <property type="component" value="Chromosome 1"/>
</dbReference>
<gene>
    <name evidence="1" type="ORF">NITINOP_0064</name>
</gene>
<accession>A0A0S4KKT0</accession>